<evidence type="ECO:0000256" key="1">
    <source>
        <dbReference type="SAM" id="MobiDB-lite"/>
    </source>
</evidence>
<reference evidence="2 3" key="1">
    <citation type="submission" date="2007-01" db="EMBL/GenBank/DDBJ databases">
        <authorList>
            <person name="Haygood M."/>
            <person name="Podell S."/>
            <person name="Anderson C."/>
            <person name="Hopkinson B."/>
            <person name="Roe K."/>
            <person name="Barbeau K."/>
            <person name="Gaasterland T."/>
            <person name="Ferriera S."/>
            <person name="Johnson J."/>
            <person name="Kravitz S."/>
            <person name="Beeson K."/>
            <person name="Sutton G."/>
            <person name="Rogers Y.-H."/>
            <person name="Friedman R."/>
            <person name="Frazier M."/>
            <person name="Venter J.C."/>
        </authorList>
    </citation>
    <scope>NUCLEOTIDE SEQUENCE [LARGE SCALE GENOMIC DNA]</scope>
    <source>
        <strain evidence="2 3">ATCC 23134</strain>
    </source>
</reference>
<evidence type="ECO:0000313" key="2">
    <source>
        <dbReference type="EMBL" id="EAY31172.1"/>
    </source>
</evidence>
<protein>
    <submittedName>
        <fullName evidence="2">Uncharacterized protein</fullName>
    </submittedName>
</protein>
<sequence>MSNEDFQILQLIKQLLQQKNLKTEELGSLSRDLSHYGSNDDSSSNETDQNVKAMQERIEYLEEQLDSTIKMAEMTINGLAQELSQYTTQNYSAINNEQAPLPSSSKFNYLGDVLFTTEHQLQQLLPQSFFLQASQDNLKGSFVWAKEKMGLVYLIFAFCEGTDSDRLQQAIVCNHLTNTIVLESHLIDVKSILNRVDFYLTKMHNDRQQFRETTQYGVCVIDKINSRLDYIGSNMTLLSFQQDSFQEYTSPPMLGSSSSHSDLNEKQSLQIQRGSRFYVFPQVGEFRSQAIQKVQEIGHTEFVTQKEHLNQWLNTQISTNNIHEYFISGFGF</sequence>
<evidence type="ECO:0000313" key="3">
    <source>
        <dbReference type="Proteomes" id="UP000004095"/>
    </source>
</evidence>
<dbReference type="RefSeq" id="WP_002694329.1">
    <property type="nucleotide sequence ID" value="NZ_AAWS01000004.1"/>
</dbReference>
<dbReference type="Proteomes" id="UP000004095">
    <property type="component" value="Unassembled WGS sequence"/>
</dbReference>
<keyword evidence="3" id="KW-1185">Reference proteome</keyword>
<feature type="compositionally biased region" description="Polar residues" evidence="1">
    <location>
        <begin position="36"/>
        <end position="50"/>
    </location>
</feature>
<accession>A1ZF70</accession>
<gene>
    <name evidence="2" type="ORF">M23134_07582</name>
</gene>
<comment type="caution">
    <text evidence="2">The sequence shown here is derived from an EMBL/GenBank/DDBJ whole genome shotgun (WGS) entry which is preliminary data.</text>
</comment>
<name>A1ZF70_MICM2</name>
<proteinExistence type="predicted"/>
<organism evidence="2 3">
    <name type="scientific">Microscilla marina ATCC 23134</name>
    <dbReference type="NCBI Taxonomy" id="313606"/>
    <lineage>
        <taxon>Bacteria</taxon>
        <taxon>Pseudomonadati</taxon>
        <taxon>Bacteroidota</taxon>
        <taxon>Cytophagia</taxon>
        <taxon>Cytophagales</taxon>
        <taxon>Microscillaceae</taxon>
        <taxon>Microscilla</taxon>
    </lineage>
</organism>
<dbReference type="EMBL" id="AAWS01000004">
    <property type="protein sequence ID" value="EAY31172.1"/>
    <property type="molecule type" value="Genomic_DNA"/>
</dbReference>
<feature type="region of interest" description="Disordered" evidence="1">
    <location>
        <begin position="31"/>
        <end position="50"/>
    </location>
</feature>
<dbReference type="AlphaFoldDB" id="A1ZF70"/>